<evidence type="ECO:0000256" key="6">
    <source>
        <dbReference type="RuleBase" id="RU004355"/>
    </source>
</evidence>
<dbReference type="KEGG" id="mfm:MfeM64YM_0208"/>
<evidence type="ECO:0000256" key="3">
    <source>
        <dbReference type="ARBA" id="ARBA00022801"/>
    </source>
</evidence>
<organism evidence="9 10">
    <name type="scientific">Mycoplasmopsis fermentans (strain M64)</name>
    <name type="common">Mycoplasma fermentans</name>
    <dbReference type="NCBI Taxonomy" id="943945"/>
    <lineage>
        <taxon>Bacteria</taxon>
        <taxon>Bacillati</taxon>
        <taxon>Mycoplasmatota</taxon>
        <taxon>Mycoplasmoidales</taxon>
        <taxon>Metamycoplasmataceae</taxon>
        <taxon>Mycoplasmopsis</taxon>
    </lineage>
</organism>
<sequence length="458" mass="52311">MEGISEELLKGKSNVMSLGKLNNIIKDNLKNNFWQTYWIKASISKLSIKNHAYLNIVDGEYSSNAAIWASKIPNIGIDITSNNKDLYSHAYFMNVSISPYSLNNSVSYSIEQIIDLDTYSKEKIEKEKLKKLYLSKGYFDPNRKRPIPKYCEYIAVIAAESGQAVRDVYTTVLSRFPIANLKLFNSSVQGQQALIDIPKQIANANKENFDVIIIARGGGSTVDLEIFNQEAIVNAIVESKIPIVTAIGHTDDISFSDLIADAYGNTPTGAAKLVVPDKEEILSLLRNYRARNQNYINKMLLDSQNKLKKLAQKIYEFKPELIIEQYENKVNKFKEFIKNHKILLLQKLETKIKEFKELVKSIKELFLQKIQAKFEMAKTRFKNQALHCFNNQLATFSIVKEKVIQRNPLKILEKGFAKVTNENNQIIKTIKQVKVDKKLYIELKDGIAEVVVQKVNKK</sequence>
<comment type="subcellular location">
    <subcellularLocation>
        <location evidence="5 6">Cytoplasm</location>
    </subcellularLocation>
</comment>
<comment type="catalytic activity">
    <reaction evidence="5 6">
        <text>Exonucleolytic cleavage in either 5'- to 3'- or 3'- to 5'-direction to yield nucleoside 5'-phosphates.</text>
        <dbReference type="EC" id="3.1.11.6"/>
    </reaction>
</comment>
<dbReference type="PANTHER" id="PTHR30008:SF0">
    <property type="entry name" value="EXODEOXYRIBONUCLEASE 7 LARGE SUBUNIT"/>
    <property type="match status" value="1"/>
</dbReference>
<protein>
    <recommendedName>
        <fullName evidence="5">Exodeoxyribonuclease 7 large subunit</fullName>
        <ecNumber evidence="5">3.1.11.6</ecNumber>
    </recommendedName>
    <alternativeName>
        <fullName evidence="5">Exodeoxyribonuclease VII large subunit</fullName>
        <shortName evidence="5">Exonuclease VII large subunit</shortName>
    </alternativeName>
</protein>
<dbReference type="Proteomes" id="UP000007473">
    <property type="component" value="Chromosome"/>
</dbReference>
<keyword evidence="2 5" id="KW-0540">Nuclease</keyword>
<dbReference type="InterPro" id="IPR025824">
    <property type="entry name" value="OB-fold_nuc-bd_dom"/>
</dbReference>
<comment type="function">
    <text evidence="5">Bidirectionally degrades single-stranded DNA into large acid-insoluble oligonucleotides, which are then degraded further into small acid-soluble oligonucleotides.</text>
</comment>
<dbReference type="RefSeq" id="WP_013526726.1">
    <property type="nucleotide sequence ID" value="NC_014921.1"/>
</dbReference>
<dbReference type="GO" id="GO:0006308">
    <property type="term" value="P:DNA catabolic process"/>
    <property type="evidence" value="ECO:0007669"/>
    <property type="project" value="UniProtKB-UniRule"/>
</dbReference>
<dbReference type="PANTHER" id="PTHR30008">
    <property type="entry name" value="EXODEOXYRIBONUCLEASE 7 LARGE SUBUNIT"/>
    <property type="match status" value="1"/>
</dbReference>
<dbReference type="Pfam" id="PF13742">
    <property type="entry name" value="tRNA_anti_2"/>
    <property type="match status" value="1"/>
</dbReference>
<evidence type="ECO:0000256" key="2">
    <source>
        <dbReference type="ARBA" id="ARBA00022722"/>
    </source>
</evidence>
<evidence type="ECO:0000256" key="1">
    <source>
        <dbReference type="ARBA" id="ARBA00022490"/>
    </source>
</evidence>
<reference evidence="9 10" key="1">
    <citation type="journal article" date="2011" name="J. Bacteriol.">
        <title>Genome sequence of the repetitive-sequence-rich Mycoplasma fermentans strain M64.</title>
        <authorList>
            <person name="Shu H.W."/>
            <person name="Liu T.T."/>
            <person name="Chang H.Y."/>
            <person name="Liu Y.M."/>
            <person name="Wu K.M."/>
            <person name="Shu H.Y."/>
            <person name="Tsai S.F."/>
            <person name="Hsiao K.J."/>
            <person name="Hu W.S."/>
            <person name="Ng W.V."/>
        </authorList>
    </citation>
    <scope>NUCLEOTIDE SEQUENCE [LARGE SCALE GENOMIC DNA]</scope>
    <source>
        <strain evidence="9 10">M64</strain>
    </source>
</reference>
<dbReference type="EMBL" id="CP002458">
    <property type="protein sequence ID" value="ADV34214.1"/>
    <property type="molecule type" value="Genomic_DNA"/>
</dbReference>
<keyword evidence="3 5" id="KW-0378">Hydrolase</keyword>
<keyword evidence="1 5" id="KW-0963">Cytoplasm</keyword>
<dbReference type="GO" id="GO:0009318">
    <property type="term" value="C:exodeoxyribonuclease VII complex"/>
    <property type="evidence" value="ECO:0007669"/>
    <property type="project" value="UniProtKB-UniRule"/>
</dbReference>
<dbReference type="HAMAP" id="MF_00378">
    <property type="entry name" value="Exonuc_7_L"/>
    <property type="match status" value="1"/>
</dbReference>
<feature type="domain" description="OB-fold nucleic acid binding" evidence="8">
    <location>
        <begin position="17"/>
        <end position="79"/>
    </location>
</feature>
<evidence type="ECO:0000313" key="10">
    <source>
        <dbReference type="Proteomes" id="UP000007473"/>
    </source>
</evidence>
<dbReference type="AlphaFoldDB" id="A0AB32XB87"/>
<evidence type="ECO:0000313" key="9">
    <source>
        <dbReference type="EMBL" id="ADV34214.1"/>
    </source>
</evidence>
<evidence type="ECO:0000259" key="8">
    <source>
        <dbReference type="Pfam" id="PF13742"/>
    </source>
</evidence>
<dbReference type="Pfam" id="PF02601">
    <property type="entry name" value="Exonuc_VII_L"/>
    <property type="match status" value="1"/>
</dbReference>
<feature type="domain" description="Exonuclease VII large subunit C-terminal" evidence="7">
    <location>
        <begin position="138"/>
        <end position="449"/>
    </location>
</feature>
<dbReference type="GO" id="GO:0005737">
    <property type="term" value="C:cytoplasm"/>
    <property type="evidence" value="ECO:0007669"/>
    <property type="project" value="UniProtKB-SubCell"/>
</dbReference>
<evidence type="ECO:0000256" key="4">
    <source>
        <dbReference type="ARBA" id="ARBA00022839"/>
    </source>
</evidence>
<dbReference type="InterPro" id="IPR020579">
    <property type="entry name" value="Exonuc_VII_lsu_C"/>
</dbReference>
<dbReference type="GO" id="GO:0003676">
    <property type="term" value="F:nucleic acid binding"/>
    <property type="evidence" value="ECO:0007669"/>
    <property type="project" value="InterPro"/>
</dbReference>
<dbReference type="NCBIfam" id="TIGR00237">
    <property type="entry name" value="xseA"/>
    <property type="match status" value="1"/>
</dbReference>
<keyword evidence="4 5" id="KW-0269">Exonuclease</keyword>
<comment type="similarity">
    <text evidence="5 6">Belongs to the XseA family.</text>
</comment>
<evidence type="ECO:0000256" key="5">
    <source>
        <dbReference type="HAMAP-Rule" id="MF_00378"/>
    </source>
</evidence>
<dbReference type="InterPro" id="IPR003753">
    <property type="entry name" value="Exonuc_VII_L"/>
</dbReference>
<evidence type="ECO:0000259" key="7">
    <source>
        <dbReference type="Pfam" id="PF02601"/>
    </source>
</evidence>
<dbReference type="GO" id="GO:0008855">
    <property type="term" value="F:exodeoxyribonuclease VII activity"/>
    <property type="evidence" value="ECO:0007669"/>
    <property type="project" value="UniProtKB-UniRule"/>
</dbReference>
<dbReference type="EC" id="3.1.11.6" evidence="5"/>
<gene>
    <name evidence="5 9" type="primary">xseA</name>
    <name evidence="9" type="ordered locus">MfeM64YM_0208</name>
</gene>
<accession>A0AB32XB87</accession>
<name>A0AB32XB87_MYCFM</name>
<proteinExistence type="inferred from homology"/>
<comment type="subunit">
    <text evidence="5">Heterooligomer composed of large and small subunits.</text>
</comment>